<proteinExistence type="predicted"/>
<dbReference type="EMBL" id="CM016762">
    <property type="protein sequence ID" value="TMS36083.1"/>
    <property type="molecule type" value="Genomic_DNA"/>
</dbReference>
<dbReference type="AlphaFoldDB" id="A0A4V6I802"/>
<dbReference type="Proteomes" id="UP000298663">
    <property type="component" value="Chromosome X"/>
</dbReference>
<dbReference type="PANTHER" id="PTHR21679:SF2">
    <property type="entry name" value="DOMAIN OF UNKNOWN FUNCTION DB DOMAIN-CONTAINING PROTEIN"/>
    <property type="match status" value="1"/>
</dbReference>
<evidence type="ECO:0000256" key="1">
    <source>
        <dbReference type="SAM" id="SignalP"/>
    </source>
</evidence>
<gene>
    <name evidence="2" type="ORF">L596_003339</name>
</gene>
<feature type="signal peptide" evidence="1">
    <location>
        <begin position="1"/>
        <end position="16"/>
    </location>
</feature>
<evidence type="ECO:0008006" key="4">
    <source>
        <dbReference type="Google" id="ProtNLM"/>
    </source>
</evidence>
<keyword evidence="1" id="KW-0732">Signal</keyword>
<reference evidence="2 3" key="1">
    <citation type="journal article" date="2015" name="Genome Biol.">
        <title>Comparative genomics of Steinernema reveals deeply conserved gene regulatory networks.</title>
        <authorList>
            <person name="Dillman A.R."/>
            <person name="Macchietto M."/>
            <person name="Porter C.F."/>
            <person name="Rogers A."/>
            <person name="Williams B."/>
            <person name="Antoshechkin I."/>
            <person name="Lee M.M."/>
            <person name="Goodwin Z."/>
            <person name="Lu X."/>
            <person name="Lewis E.E."/>
            <person name="Goodrich-Blair H."/>
            <person name="Stock S.P."/>
            <person name="Adams B.J."/>
            <person name="Sternberg P.W."/>
            <person name="Mortazavi A."/>
        </authorList>
    </citation>
    <scope>NUCLEOTIDE SEQUENCE [LARGE SCALE GENOMIC DNA]</scope>
    <source>
        <strain evidence="2 3">ALL</strain>
    </source>
</reference>
<sequence>MWKPLLTLFTVSLVGAQNEISDFENPTDCGNQATDWKPCVERKIADQVFGSCCERFVPPECRGLCVYESNPIEARVVVKRLFCPP</sequence>
<evidence type="ECO:0000313" key="2">
    <source>
        <dbReference type="EMBL" id="TMS36083.1"/>
    </source>
</evidence>
<dbReference type="STRING" id="34508.A0A4V6I802"/>
<comment type="caution">
    <text evidence="2">The sequence shown here is derived from an EMBL/GenBank/DDBJ whole genome shotgun (WGS) entry which is preliminary data.</text>
</comment>
<dbReference type="OrthoDB" id="5779268at2759"/>
<accession>A0A4V6I802</accession>
<reference evidence="2 3" key="2">
    <citation type="journal article" date="2019" name="G3 (Bethesda)">
        <title>Hybrid Assembly of the Genome of the Entomopathogenic Nematode Steinernema carpocapsae Identifies the X-Chromosome.</title>
        <authorList>
            <person name="Serra L."/>
            <person name="Macchietto M."/>
            <person name="Macias-Munoz A."/>
            <person name="McGill C.J."/>
            <person name="Rodriguez I.M."/>
            <person name="Rodriguez B."/>
            <person name="Murad R."/>
            <person name="Mortazavi A."/>
        </authorList>
    </citation>
    <scope>NUCLEOTIDE SEQUENCE [LARGE SCALE GENOMIC DNA]</scope>
    <source>
        <strain evidence="2 3">ALL</strain>
    </source>
</reference>
<keyword evidence="3" id="KW-1185">Reference proteome</keyword>
<organism evidence="2 3">
    <name type="scientific">Steinernema carpocapsae</name>
    <name type="common">Entomopathogenic nematode</name>
    <dbReference type="NCBI Taxonomy" id="34508"/>
    <lineage>
        <taxon>Eukaryota</taxon>
        <taxon>Metazoa</taxon>
        <taxon>Ecdysozoa</taxon>
        <taxon>Nematoda</taxon>
        <taxon>Chromadorea</taxon>
        <taxon>Rhabditida</taxon>
        <taxon>Tylenchina</taxon>
        <taxon>Panagrolaimomorpha</taxon>
        <taxon>Strongyloidoidea</taxon>
        <taxon>Steinernematidae</taxon>
        <taxon>Steinernema</taxon>
    </lineage>
</organism>
<protein>
    <recommendedName>
        <fullName evidence="4">TIL domain-containing protein</fullName>
    </recommendedName>
</protein>
<name>A0A4V6I802_STECR</name>
<evidence type="ECO:0000313" key="3">
    <source>
        <dbReference type="Proteomes" id="UP000298663"/>
    </source>
</evidence>
<feature type="chain" id="PRO_5020218085" description="TIL domain-containing protein" evidence="1">
    <location>
        <begin position="17"/>
        <end position="85"/>
    </location>
</feature>
<dbReference type="EMBL" id="AZBU02000001">
    <property type="protein sequence ID" value="TMS36083.1"/>
    <property type="molecule type" value="Genomic_DNA"/>
</dbReference>
<dbReference type="PANTHER" id="PTHR21679">
    <property type="entry name" value="DOMAIN OF UNKNOWN FUNCTION DB DOMAIN-CONTAINING PROTEIN-RELATED"/>
    <property type="match status" value="1"/>
</dbReference>